<dbReference type="PANTHER" id="PTHR48079:SF9">
    <property type="entry name" value="PUTATIVE-RELATED"/>
    <property type="match status" value="1"/>
</dbReference>
<dbReference type="EMBL" id="FOWC01000001">
    <property type="protein sequence ID" value="SFO23336.1"/>
    <property type="molecule type" value="Genomic_DNA"/>
</dbReference>
<organism evidence="2 3">
    <name type="scientific">Amycolatopsis rubida</name>
    <dbReference type="NCBI Taxonomy" id="112413"/>
    <lineage>
        <taxon>Bacteria</taxon>
        <taxon>Bacillati</taxon>
        <taxon>Actinomycetota</taxon>
        <taxon>Actinomycetes</taxon>
        <taxon>Pseudonocardiales</taxon>
        <taxon>Pseudonocardiaceae</taxon>
        <taxon>Amycolatopsis</taxon>
    </lineage>
</organism>
<sequence length="310" mass="32332">MHVFVTGGSGQTGPAVVAELIRAGHTVTGLARSDASAARLESLGATPHRGSLDDLDSLRRGAEAADGVLHMAQGGSYADPDDLVRRDCEAIDALGQAVVGTGKPFVSTSGTLVLKADQVSTELDPADPGSVACFRIPGEQACLGFADRGVRASVVRLAPTVHGPRDHGFIPALIAGARRAGVSAYIGDGTNRWPAVHRNDAAVLFRLALEKAPAGGMLHGVGETVEIKTVAEKIAQLLDIPTTSLTLEEAAEHLGNPFLARFFSLDVPASSAHTQELLGWTPNHATLLEDLETGDYFAPEASGRAEAVWR</sequence>
<evidence type="ECO:0000259" key="1">
    <source>
        <dbReference type="Pfam" id="PF01370"/>
    </source>
</evidence>
<accession>A0A1I5FIA9</accession>
<proteinExistence type="predicted"/>
<dbReference type="Gene3D" id="3.40.50.720">
    <property type="entry name" value="NAD(P)-binding Rossmann-like Domain"/>
    <property type="match status" value="1"/>
</dbReference>
<dbReference type="SUPFAM" id="SSF51735">
    <property type="entry name" value="NAD(P)-binding Rossmann-fold domains"/>
    <property type="match status" value="1"/>
</dbReference>
<dbReference type="RefSeq" id="WP_093572375.1">
    <property type="nucleotide sequence ID" value="NZ_FOWC01000001.1"/>
</dbReference>
<dbReference type="InterPro" id="IPR036291">
    <property type="entry name" value="NAD(P)-bd_dom_sf"/>
</dbReference>
<protein>
    <submittedName>
        <fullName evidence="2">Nucleoside-diphosphate-sugar epimerase</fullName>
    </submittedName>
</protein>
<reference evidence="2 3" key="1">
    <citation type="submission" date="2016-10" db="EMBL/GenBank/DDBJ databases">
        <authorList>
            <person name="de Groot N.N."/>
        </authorList>
    </citation>
    <scope>NUCLEOTIDE SEQUENCE [LARGE SCALE GENOMIC DNA]</scope>
    <source>
        <strain evidence="2 3">DSM 44637</strain>
    </source>
</reference>
<gene>
    <name evidence="2" type="ORF">SAMN05421854_1011141</name>
</gene>
<dbReference type="AlphaFoldDB" id="A0A1I5FIA9"/>
<evidence type="ECO:0000313" key="2">
    <source>
        <dbReference type="EMBL" id="SFO23336.1"/>
    </source>
</evidence>
<dbReference type="OrthoDB" id="9787292at2"/>
<dbReference type="Proteomes" id="UP000199137">
    <property type="component" value="Unassembled WGS sequence"/>
</dbReference>
<dbReference type="GO" id="GO:0005737">
    <property type="term" value="C:cytoplasm"/>
    <property type="evidence" value="ECO:0007669"/>
    <property type="project" value="TreeGrafter"/>
</dbReference>
<dbReference type="STRING" id="112413.SAMN05421854_1011141"/>
<feature type="domain" description="NAD-dependent epimerase/dehydratase" evidence="1">
    <location>
        <begin position="3"/>
        <end position="212"/>
    </location>
</feature>
<dbReference type="PANTHER" id="PTHR48079">
    <property type="entry name" value="PROTEIN YEEZ"/>
    <property type="match status" value="1"/>
</dbReference>
<dbReference type="InterPro" id="IPR001509">
    <property type="entry name" value="Epimerase_deHydtase"/>
</dbReference>
<dbReference type="GO" id="GO:0004029">
    <property type="term" value="F:aldehyde dehydrogenase (NAD+) activity"/>
    <property type="evidence" value="ECO:0007669"/>
    <property type="project" value="TreeGrafter"/>
</dbReference>
<name>A0A1I5FIA9_9PSEU</name>
<dbReference type="CDD" id="cd05262">
    <property type="entry name" value="SDR_a7"/>
    <property type="match status" value="1"/>
</dbReference>
<evidence type="ECO:0000313" key="3">
    <source>
        <dbReference type="Proteomes" id="UP000199137"/>
    </source>
</evidence>
<dbReference type="InterPro" id="IPR051783">
    <property type="entry name" value="NAD(P)-dependent_oxidoreduct"/>
</dbReference>
<dbReference type="Pfam" id="PF01370">
    <property type="entry name" value="Epimerase"/>
    <property type="match status" value="1"/>
</dbReference>